<proteinExistence type="predicted"/>
<evidence type="ECO:0008006" key="8">
    <source>
        <dbReference type="Google" id="ProtNLM"/>
    </source>
</evidence>
<feature type="transmembrane region" description="Helical" evidence="1">
    <location>
        <begin position="6"/>
        <end position="24"/>
    </location>
</feature>
<keyword evidence="1" id="KW-0472">Membrane</keyword>
<keyword evidence="1" id="KW-1133">Transmembrane helix</keyword>
<dbReference type="Proteomes" id="UP000596196">
    <property type="component" value="Chromosome"/>
</dbReference>
<gene>
    <name evidence="3" type="ORF">BACWE_28800</name>
    <name evidence="4" type="ORF">I6G81_08940</name>
    <name evidence="2" type="ORF">III_03675</name>
</gene>
<evidence type="ECO:0000313" key="5">
    <source>
        <dbReference type="Proteomes" id="UP000006976"/>
    </source>
</evidence>
<evidence type="ECO:0000313" key="2">
    <source>
        <dbReference type="EMBL" id="EJR37922.1"/>
    </source>
</evidence>
<accession>J8HXZ1</accession>
<reference evidence="4 7" key="3">
    <citation type="submission" date="2020-12" db="EMBL/GenBank/DDBJ databases">
        <title>FDA dAtabase for Regulatory Grade micrObial Sequences (FDA-ARGOS): Supporting development and validation of Infectious Disease Dx tests.</title>
        <authorList>
            <person name="Nelson B."/>
            <person name="Plummer A."/>
            <person name="Tallon L."/>
            <person name="Sadzewicz L."/>
            <person name="Zhao X."/>
            <person name="Boylan J."/>
            <person name="Ott S."/>
            <person name="Bowen H."/>
            <person name="Vavikolanu K."/>
            <person name="Mehta A."/>
            <person name="Aluvathingal J."/>
            <person name="Nadendla S."/>
            <person name="Myers T."/>
            <person name="Yan Y."/>
            <person name="Sichtig H."/>
        </authorList>
    </citation>
    <scope>NUCLEOTIDE SEQUENCE [LARGE SCALE GENOMIC DNA]</scope>
    <source>
        <strain evidence="4 7">FDAARGOS_924</strain>
    </source>
</reference>
<keyword evidence="1" id="KW-0812">Transmembrane</keyword>
<dbReference type="KEGG" id="bmyo:BG05_4241"/>
<dbReference type="EMBL" id="CP065877">
    <property type="protein sequence ID" value="QQA17563.1"/>
    <property type="molecule type" value="Genomic_DNA"/>
</dbReference>
<name>A0A0B5SEV4_BACMY</name>
<dbReference type="RefSeq" id="WP_002126648.1">
    <property type="nucleotide sequence ID" value="NZ_CP009692.1"/>
</dbReference>
<organism evidence="3 6">
    <name type="scientific">Bacillus mycoides</name>
    <dbReference type="NCBI Taxonomy" id="1405"/>
    <lineage>
        <taxon>Bacteria</taxon>
        <taxon>Bacillati</taxon>
        <taxon>Bacillota</taxon>
        <taxon>Bacilli</taxon>
        <taxon>Bacillales</taxon>
        <taxon>Bacillaceae</taxon>
        <taxon>Bacillus</taxon>
        <taxon>Bacillus cereus group</taxon>
    </lineage>
</organism>
<dbReference type="Proteomes" id="UP000006976">
    <property type="component" value="Unassembled WGS sequence"/>
</dbReference>
<evidence type="ECO:0000313" key="3">
    <source>
        <dbReference type="EMBL" id="PJN69840.1"/>
    </source>
</evidence>
<feature type="transmembrane region" description="Helical" evidence="1">
    <location>
        <begin position="97"/>
        <end position="116"/>
    </location>
</feature>
<dbReference type="EMBL" id="MKZQ01000035">
    <property type="protein sequence ID" value="PJN69840.1"/>
    <property type="molecule type" value="Genomic_DNA"/>
</dbReference>
<accession>A0A0B5SEV4</accession>
<feature type="transmembrane region" description="Helical" evidence="1">
    <location>
        <begin position="65"/>
        <end position="85"/>
    </location>
</feature>
<dbReference type="EMBL" id="AHEV01000022">
    <property type="protein sequence ID" value="EJR37922.1"/>
    <property type="molecule type" value="Genomic_DNA"/>
</dbReference>
<evidence type="ECO:0000313" key="7">
    <source>
        <dbReference type="Proteomes" id="UP000596196"/>
    </source>
</evidence>
<keyword evidence="7" id="KW-1185">Reference proteome</keyword>
<sequence length="119" mass="13852">MSLTLLLLIFLIIPFISALALIFMTVKKGNFLNRPYLQSFIVCALFFTNWILYLTNFYSLLPEKVSRFIFLPIWFFLCVLGFIVFAREWKNNRIFSISIGFLSSISFLFGLLLLVLSGM</sequence>
<reference evidence="2 5" key="1">
    <citation type="submission" date="2012-04" db="EMBL/GenBank/DDBJ databases">
        <title>The Genome Sequence of Bacillus cereus VD078.</title>
        <authorList>
            <consortium name="The Broad Institute Genome Sequencing Platform"/>
            <consortium name="The Broad Institute Genome Sequencing Center for Infectious Disease"/>
            <person name="Feldgarden M."/>
            <person name="Van der Auwera G.A."/>
            <person name="Mahillon J."/>
            <person name="Duprez V."/>
            <person name="Timmery S."/>
            <person name="Mattelet C."/>
            <person name="Dierick K."/>
            <person name="Sun M."/>
            <person name="Yu Z."/>
            <person name="Zhu L."/>
            <person name="Hu X."/>
            <person name="Shank E.B."/>
            <person name="Swiecicka I."/>
            <person name="Hansen B.M."/>
            <person name="Andrup L."/>
            <person name="Young S.K."/>
            <person name="Zeng Q."/>
            <person name="Gargeya S."/>
            <person name="Fitzgerald M."/>
            <person name="Haas B."/>
            <person name="Abouelleil A."/>
            <person name="Alvarado L."/>
            <person name="Arachchi H.M."/>
            <person name="Berlin A."/>
            <person name="Chapman S.B."/>
            <person name="Goldberg J."/>
            <person name="Griggs A."/>
            <person name="Gujja S."/>
            <person name="Hansen M."/>
            <person name="Howarth C."/>
            <person name="Imamovic A."/>
            <person name="Larimer J."/>
            <person name="McCowen C."/>
            <person name="Montmayeur A."/>
            <person name="Murphy C."/>
            <person name="Neiman D."/>
            <person name="Pearson M."/>
            <person name="Priest M."/>
            <person name="Roberts A."/>
            <person name="Saif S."/>
            <person name="Shea T."/>
            <person name="Sisk P."/>
            <person name="Sykes S."/>
            <person name="Wortman J."/>
            <person name="Nusbaum C."/>
            <person name="Birren B."/>
        </authorList>
    </citation>
    <scope>NUCLEOTIDE SEQUENCE [LARGE SCALE GENOMIC DNA]</scope>
    <source>
        <strain evidence="2 5">VD078</strain>
    </source>
</reference>
<accession>A0A084J647</accession>
<dbReference type="Proteomes" id="UP000236165">
    <property type="component" value="Unassembled WGS sequence"/>
</dbReference>
<dbReference type="AlphaFoldDB" id="A0A0B5SEV4"/>
<evidence type="ECO:0000313" key="6">
    <source>
        <dbReference type="Proteomes" id="UP000236165"/>
    </source>
</evidence>
<feature type="transmembrane region" description="Helical" evidence="1">
    <location>
        <begin position="36"/>
        <end position="53"/>
    </location>
</feature>
<evidence type="ECO:0000256" key="1">
    <source>
        <dbReference type="SAM" id="Phobius"/>
    </source>
</evidence>
<reference evidence="3 6" key="2">
    <citation type="submission" date="2016-10" db="EMBL/GenBank/DDBJ databases">
        <title>Genome Sequence of Bacillus weihenstephanensis GM6LP.</title>
        <authorList>
            <person name="Poehlein A."/>
            <person name="Wemheuer F."/>
            <person name="Hollensteiner J."/>
            <person name="Wemheuer B."/>
        </authorList>
    </citation>
    <scope>NUCLEOTIDE SEQUENCE [LARGE SCALE GENOMIC DNA]</scope>
    <source>
        <strain evidence="3 6">GM6LP</strain>
    </source>
</reference>
<evidence type="ECO:0000313" key="4">
    <source>
        <dbReference type="EMBL" id="QQA17563.1"/>
    </source>
</evidence>
<protein>
    <recommendedName>
        <fullName evidence="8">Group-specific protein</fullName>
    </recommendedName>
</protein>